<evidence type="ECO:0000256" key="1">
    <source>
        <dbReference type="ARBA" id="ARBA00001933"/>
    </source>
</evidence>
<keyword evidence="6 8" id="KW-0663">Pyridoxal phosphate</keyword>
<dbReference type="Proteomes" id="UP000053690">
    <property type="component" value="Unassembled WGS sequence"/>
</dbReference>
<comment type="cofactor">
    <cofactor evidence="1 8">
        <name>pyridoxal 5'-phosphate</name>
        <dbReference type="ChEBI" id="CHEBI:597326"/>
    </cofactor>
</comment>
<keyword evidence="5" id="KW-0808">Transferase</keyword>
<dbReference type="PROSITE" id="PS00599">
    <property type="entry name" value="AA_TRANSFER_CLASS_2"/>
    <property type="match status" value="1"/>
</dbReference>
<comment type="caution">
    <text evidence="10">The sequence shown here is derived from an EMBL/GenBank/DDBJ whole genome shotgun (WGS) entry which is preliminary data.</text>
</comment>
<dbReference type="InterPro" id="IPR001917">
    <property type="entry name" value="Aminotrans_II_pyridoxalP_BS"/>
</dbReference>
<dbReference type="STRING" id="1685378.AVO44_18465"/>
<dbReference type="InterPro" id="IPR004839">
    <property type="entry name" value="Aminotransferase_I/II_large"/>
</dbReference>
<evidence type="ECO:0000256" key="8">
    <source>
        <dbReference type="RuleBase" id="RU003693"/>
    </source>
</evidence>
<evidence type="ECO:0000259" key="9">
    <source>
        <dbReference type="Pfam" id="PF00155"/>
    </source>
</evidence>
<dbReference type="EMBL" id="LQBP01000012">
    <property type="protein sequence ID" value="KUJ77190.1"/>
    <property type="molecule type" value="Genomic_DNA"/>
</dbReference>
<dbReference type="OrthoDB" id="9804407at2"/>
<dbReference type="GO" id="GO:0004069">
    <property type="term" value="F:L-aspartate:2-oxoglutarate aminotransferase activity"/>
    <property type="evidence" value="ECO:0007669"/>
    <property type="project" value="UniProtKB-EC"/>
</dbReference>
<name>A0A0X3TV67_9RHOB</name>
<keyword evidence="11" id="KW-1185">Reference proteome</keyword>
<evidence type="ECO:0000256" key="3">
    <source>
        <dbReference type="ARBA" id="ARBA00012753"/>
    </source>
</evidence>
<evidence type="ECO:0000313" key="10">
    <source>
        <dbReference type="EMBL" id="KUJ77190.1"/>
    </source>
</evidence>
<reference evidence="11" key="1">
    <citation type="submission" date="2015-12" db="EMBL/GenBank/DDBJ databases">
        <authorList>
            <person name="Zhang G."/>
            <person name="Stingl U."/>
        </authorList>
    </citation>
    <scope>NUCLEOTIDE SEQUENCE [LARGE SCALE GENOMIC DNA]</scope>
    <source>
        <strain evidence="11">ZGT108</strain>
    </source>
</reference>
<dbReference type="AlphaFoldDB" id="A0A0X3TV67"/>
<comment type="similarity">
    <text evidence="8">Belongs to the class-II pyridoxal-phosphate-dependent aminotransferase family.</text>
</comment>
<proteinExistence type="inferred from homology"/>
<evidence type="ECO:0000256" key="5">
    <source>
        <dbReference type="ARBA" id="ARBA00022679"/>
    </source>
</evidence>
<dbReference type="EC" id="2.6.1.1" evidence="3"/>
<dbReference type="Gene3D" id="3.90.1150.10">
    <property type="entry name" value="Aspartate Aminotransferase, domain 1"/>
    <property type="match status" value="1"/>
</dbReference>
<organism evidence="10 11">
    <name type="scientific">Ruegeria profundi</name>
    <dbReference type="NCBI Taxonomy" id="1685378"/>
    <lineage>
        <taxon>Bacteria</taxon>
        <taxon>Pseudomonadati</taxon>
        <taxon>Pseudomonadota</taxon>
        <taxon>Alphaproteobacteria</taxon>
        <taxon>Rhodobacterales</taxon>
        <taxon>Roseobacteraceae</taxon>
        <taxon>Ruegeria</taxon>
    </lineage>
</organism>
<comment type="similarity">
    <text evidence="2">Belongs to the class-I pyridoxal-phosphate-dependent aminotransferase family.</text>
</comment>
<dbReference type="CDD" id="cd00609">
    <property type="entry name" value="AAT_like"/>
    <property type="match status" value="1"/>
</dbReference>
<dbReference type="Gene3D" id="3.40.640.10">
    <property type="entry name" value="Type I PLP-dependent aspartate aminotransferase-like (Major domain)"/>
    <property type="match status" value="1"/>
</dbReference>
<comment type="catalytic activity">
    <reaction evidence="7">
        <text>L-aspartate + 2-oxoglutarate = oxaloacetate + L-glutamate</text>
        <dbReference type="Rhea" id="RHEA:21824"/>
        <dbReference type="ChEBI" id="CHEBI:16452"/>
        <dbReference type="ChEBI" id="CHEBI:16810"/>
        <dbReference type="ChEBI" id="CHEBI:29985"/>
        <dbReference type="ChEBI" id="CHEBI:29991"/>
        <dbReference type="EC" id="2.6.1.1"/>
    </reaction>
</comment>
<dbReference type="GO" id="GO:0006520">
    <property type="term" value="P:amino acid metabolic process"/>
    <property type="evidence" value="ECO:0007669"/>
    <property type="project" value="InterPro"/>
</dbReference>
<dbReference type="GO" id="GO:0030170">
    <property type="term" value="F:pyridoxal phosphate binding"/>
    <property type="evidence" value="ECO:0007669"/>
    <property type="project" value="InterPro"/>
</dbReference>
<dbReference type="Pfam" id="PF00155">
    <property type="entry name" value="Aminotran_1_2"/>
    <property type="match status" value="1"/>
</dbReference>
<dbReference type="InterPro" id="IPR050596">
    <property type="entry name" value="AspAT/PAT-like"/>
</dbReference>
<evidence type="ECO:0000313" key="11">
    <source>
        <dbReference type="Proteomes" id="UP000053690"/>
    </source>
</evidence>
<dbReference type="InterPro" id="IPR015424">
    <property type="entry name" value="PyrdxlP-dep_Trfase"/>
</dbReference>
<dbReference type="PANTHER" id="PTHR46383:SF1">
    <property type="entry name" value="ASPARTATE AMINOTRANSFERASE"/>
    <property type="match status" value="1"/>
</dbReference>
<evidence type="ECO:0000256" key="2">
    <source>
        <dbReference type="ARBA" id="ARBA00007441"/>
    </source>
</evidence>
<protein>
    <recommendedName>
        <fullName evidence="3">aspartate transaminase</fullName>
        <ecNumber evidence="3">2.6.1.1</ecNumber>
    </recommendedName>
</protein>
<dbReference type="SUPFAM" id="SSF53383">
    <property type="entry name" value="PLP-dependent transferases"/>
    <property type="match status" value="1"/>
</dbReference>
<gene>
    <name evidence="10" type="ORF">AVO44_18465</name>
</gene>
<keyword evidence="4" id="KW-0032">Aminotransferase</keyword>
<dbReference type="InterPro" id="IPR015422">
    <property type="entry name" value="PyrdxlP-dep_Trfase_small"/>
</dbReference>
<evidence type="ECO:0000256" key="6">
    <source>
        <dbReference type="ARBA" id="ARBA00022898"/>
    </source>
</evidence>
<dbReference type="PANTHER" id="PTHR46383">
    <property type="entry name" value="ASPARTATE AMINOTRANSFERASE"/>
    <property type="match status" value="1"/>
</dbReference>
<evidence type="ECO:0000256" key="4">
    <source>
        <dbReference type="ARBA" id="ARBA00022576"/>
    </source>
</evidence>
<feature type="domain" description="Aminotransferase class I/classII large" evidence="9">
    <location>
        <begin position="52"/>
        <end position="390"/>
    </location>
</feature>
<accession>A0A0X3TV67</accession>
<evidence type="ECO:0000256" key="7">
    <source>
        <dbReference type="ARBA" id="ARBA00049185"/>
    </source>
</evidence>
<sequence>MNTQNKQVELISSRSRRLAMSAIKEMSILSAKVSGAASLAWGLPSFRTPSYIRESVARELERDATIGMYSLPAGLPELRTAVAQEHERRTGIRVDPDRNVTITSGNMEALNSILHVLVEAGDEVIVTDPGFVSHISQIEFCGGTPVFWSMDEDKGWELDVDALETLIGPRTKAIVLVSPSNPTGRIFSKDTLRRTAKIAAQHGVLIILDDPYSLFTYENKPIFFNLASAPEHVDNLVYLFTFSKAYAMSGWRVGYMIAPEVICDEVAKVHDLTMICTPRISQVGALAALSSEPTHLHDFETRLNRRRELICARLDAVSHIFEYARPEGAYYVFPRLRGSQVEDVRFAHELLRDAKVTVTPGSAFGPSGSGHVRMAYCVSEDVINLAFDRIEKHYGHS</sequence>
<dbReference type="RefSeq" id="WP_068340375.1">
    <property type="nucleotide sequence ID" value="NZ_LQBP01000012.1"/>
</dbReference>
<dbReference type="InterPro" id="IPR015421">
    <property type="entry name" value="PyrdxlP-dep_Trfase_major"/>
</dbReference>